<dbReference type="InterPro" id="IPR036388">
    <property type="entry name" value="WH-like_DNA-bd_sf"/>
</dbReference>
<dbReference type="AlphaFoldDB" id="A0A542Y1U6"/>
<reference evidence="5 6" key="1">
    <citation type="submission" date="2019-06" db="EMBL/GenBank/DDBJ databases">
        <title>Sequencing the genomes of 1000 actinobacteria strains.</title>
        <authorList>
            <person name="Klenk H.-P."/>
        </authorList>
    </citation>
    <scope>NUCLEOTIDE SEQUENCE [LARGE SCALE GENOMIC DNA]</scope>
    <source>
        <strain evidence="5 6">DSM 8803</strain>
    </source>
</reference>
<dbReference type="SUPFAM" id="SSF46785">
    <property type="entry name" value="Winged helix' DNA-binding domain"/>
    <property type="match status" value="2"/>
</dbReference>
<keyword evidence="3" id="KW-0804">Transcription</keyword>
<keyword evidence="1" id="KW-0805">Transcription regulation</keyword>
<comment type="caution">
    <text evidence="5">The sequence shown here is derived from an EMBL/GenBank/DDBJ whole genome shotgun (WGS) entry which is preliminary data.</text>
</comment>
<accession>A0A542Y1U6</accession>
<gene>
    <name evidence="5" type="ORF">FB468_0032</name>
</gene>
<evidence type="ECO:0000313" key="5">
    <source>
        <dbReference type="EMBL" id="TQL42052.1"/>
    </source>
</evidence>
<dbReference type="InterPro" id="IPR002577">
    <property type="entry name" value="HTH_HxlR"/>
</dbReference>
<dbReference type="PROSITE" id="PS51118">
    <property type="entry name" value="HTH_HXLR"/>
    <property type="match status" value="2"/>
</dbReference>
<dbReference type="EMBL" id="VFON01000001">
    <property type="protein sequence ID" value="TQL42052.1"/>
    <property type="molecule type" value="Genomic_DNA"/>
</dbReference>
<keyword evidence="2" id="KW-0238">DNA-binding</keyword>
<feature type="domain" description="HTH hxlR-type" evidence="4">
    <location>
        <begin position="184"/>
        <end position="283"/>
    </location>
</feature>
<protein>
    <submittedName>
        <fullName evidence="5">HxlR family transcriptional regulator</fullName>
    </submittedName>
</protein>
<dbReference type="Gene3D" id="1.10.10.10">
    <property type="entry name" value="Winged helix-like DNA-binding domain superfamily/Winged helix DNA-binding domain"/>
    <property type="match status" value="2"/>
</dbReference>
<dbReference type="RefSeq" id="WP_141885559.1">
    <property type="nucleotide sequence ID" value="NZ_BAAAUY010000023.1"/>
</dbReference>
<dbReference type="Pfam" id="PF01638">
    <property type="entry name" value="HxlR"/>
    <property type="match status" value="2"/>
</dbReference>
<organism evidence="5 6">
    <name type="scientific">Leucobacter komagatae</name>
    <dbReference type="NCBI Taxonomy" id="55969"/>
    <lineage>
        <taxon>Bacteria</taxon>
        <taxon>Bacillati</taxon>
        <taxon>Actinomycetota</taxon>
        <taxon>Actinomycetes</taxon>
        <taxon>Micrococcales</taxon>
        <taxon>Microbacteriaceae</taxon>
        <taxon>Leucobacter</taxon>
    </lineage>
</organism>
<evidence type="ECO:0000256" key="3">
    <source>
        <dbReference type="ARBA" id="ARBA00023163"/>
    </source>
</evidence>
<dbReference type="GO" id="GO:0003677">
    <property type="term" value="F:DNA binding"/>
    <property type="evidence" value="ECO:0007669"/>
    <property type="project" value="UniProtKB-KW"/>
</dbReference>
<feature type="domain" description="HTH hxlR-type" evidence="4">
    <location>
        <begin position="21"/>
        <end position="120"/>
    </location>
</feature>
<keyword evidence="6" id="KW-1185">Reference proteome</keyword>
<evidence type="ECO:0000256" key="1">
    <source>
        <dbReference type="ARBA" id="ARBA00023015"/>
    </source>
</evidence>
<dbReference type="PANTHER" id="PTHR33204:SF18">
    <property type="entry name" value="TRANSCRIPTIONAL REGULATORY PROTEIN"/>
    <property type="match status" value="1"/>
</dbReference>
<evidence type="ECO:0000259" key="4">
    <source>
        <dbReference type="PROSITE" id="PS51118"/>
    </source>
</evidence>
<name>A0A542Y1U6_9MICO</name>
<sequence length="321" mass="35737">MTSPADPTAAQPRAAQARAAQPNGLGVTFGLLGDEWTLLLLRVALSGGKRYSDFRDRLPISHAVLSGRLERLVSEGLLERHVYQVRPERSEYLLTPKGSSIWPLLLAIWTWERRWVTSHSYATPPIRHLTCGNEMSPEYCCNACGGAALPESVTLSWGPAGGWDRSTPGAHTRRRAAHSGRSESSAFYPDTMTVFGNRWSAVIVAAAFAGVRRFRDFEAFLSPPPIVLSERLTALCTREIFEQVQLVDRSDWSEYRLTRKGSDLFPVLATVVDWSERWHSEPEGPVLRRTHTTCGAEFRGMLVCDHCHAAVRGHEIDLSNA</sequence>
<evidence type="ECO:0000256" key="2">
    <source>
        <dbReference type="ARBA" id="ARBA00023125"/>
    </source>
</evidence>
<dbReference type="PANTHER" id="PTHR33204">
    <property type="entry name" value="TRANSCRIPTIONAL REGULATOR, MARR FAMILY"/>
    <property type="match status" value="1"/>
</dbReference>
<dbReference type="OrthoDB" id="9792527at2"/>
<dbReference type="Proteomes" id="UP000319094">
    <property type="component" value="Unassembled WGS sequence"/>
</dbReference>
<evidence type="ECO:0000313" key="6">
    <source>
        <dbReference type="Proteomes" id="UP000319094"/>
    </source>
</evidence>
<proteinExistence type="predicted"/>
<dbReference type="InterPro" id="IPR036390">
    <property type="entry name" value="WH_DNA-bd_sf"/>
</dbReference>